<dbReference type="Pfam" id="PF13628">
    <property type="entry name" value="DUF4142"/>
    <property type="match status" value="1"/>
</dbReference>
<organism evidence="3 4">
    <name type="scientific">Sphingomonas naphthae</name>
    <dbReference type="NCBI Taxonomy" id="1813468"/>
    <lineage>
        <taxon>Bacteria</taxon>
        <taxon>Pseudomonadati</taxon>
        <taxon>Pseudomonadota</taxon>
        <taxon>Alphaproteobacteria</taxon>
        <taxon>Sphingomonadales</taxon>
        <taxon>Sphingomonadaceae</taxon>
        <taxon>Sphingomonas</taxon>
    </lineage>
</organism>
<dbReference type="InterPro" id="IPR025419">
    <property type="entry name" value="DUF4142"/>
</dbReference>
<name>A0ABY7TK63_9SPHN</name>
<feature type="chain" id="PRO_5045111610" evidence="1">
    <location>
        <begin position="23"/>
        <end position="195"/>
    </location>
</feature>
<evidence type="ECO:0000256" key="1">
    <source>
        <dbReference type="SAM" id="SignalP"/>
    </source>
</evidence>
<dbReference type="Proteomes" id="UP001220395">
    <property type="component" value="Chromosome"/>
</dbReference>
<keyword evidence="4" id="KW-1185">Reference proteome</keyword>
<gene>
    <name evidence="3" type="ORF">PQ455_13665</name>
</gene>
<protein>
    <submittedName>
        <fullName evidence="3">DUF4142 domain-containing protein</fullName>
    </submittedName>
</protein>
<reference evidence="3 4" key="1">
    <citation type="submission" date="2023-02" db="EMBL/GenBank/DDBJ databases">
        <title>Genome sequence of Sphingomonas naphthae.</title>
        <authorList>
            <person name="Kim S."/>
            <person name="Heo J."/>
            <person name="Kwon S.-W."/>
        </authorList>
    </citation>
    <scope>NUCLEOTIDE SEQUENCE [LARGE SCALE GENOMIC DNA]</scope>
    <source>
        <strain evidence="3 4">KACC 18716</strain>
    </source>
</reference>
<dbReference type="InterPro" id="IPR012347">
    <property type="entry name" value="Ferritin-like"/>
</dbReference>
<evidence type="ECO:0000313" key="4">
    <source>
        <dbReference type="Proteomes" id="UP001220395"/>
    </source>
</evidence>
<feature type="signal peptide" evidence="1">
    <location>
        <begin position="1"/>
        <end position="22"/>
    </location>
</feature>
<dbReference type="RefSeq" id="WP_273686643.1">
    <property type="nucleotide sequence ID" value="NZ_CP117411.1"/>
</dbReference>
<evidence type="ECO:0000259" key="2">
    <source>
        <dbReference type="Pfam" id="PF13628"/>
    </source>
</evidence>
<evidence type="ECO:0000313" key="3">
    <source>
        <dbReference type="EMBL" id="WCT72674.1"/>
    </source>
</evidence>
<dbReference type="PROSITE" id="PS51257">
    <property type="entry name" value="PROKAR_LIPOPROTEIN"/>
    <property type="match status" value="1"/>
</dbReference>
<keyword evidence="1" id="KW-0732">Signal</keyword>
<accession>A0ABY7TK63</accession>
<proteinExistence type="predicted"/>
<dbReference type="PANTHER" id="PTHR38593">
    <property type="entry name" value="BLR2558 PROTEIN"/>
    <property type="match status" value="1"/>
</dbReference>
<dbReference type="PANTHER" id="PTHR38593:SF1">
    <property type="entry name" value="BLR2558 PROTEIN"/>
    <property type="match status" value="1"/>
</dbReference>
<dbReference type="EMBL" id="CP117411">
    <property type="protein sequence ID" value="WCT72674.1"/>
    <property type="molecule type" value="Genomic_DNA"/>
</dbReference>
<feature type="domain" description="DUF4142" evidence="2">
    <location>
        <begin position="58"/>
        <end position="193"/>
    </location>
</feature>
<dbReference type="Gene3D" id="1.20.1260.10">
    <property type="match status" value="1"/>
</dbReference>
<sequence length="195" mass="19635">MKRSIVALMTATACLVAGCSQKTEPAATNTSTEATSMNASEMTAGNDQAAAAATTGGQVFANTVAASDAFEIASSKLAADNGASAGVKKFATQMISAHTESTAKLKTTASALSPAVTPDPTLSADQQAKLDALKAAKGSEFDTAYAADQVAAHEQALQLLQDYGASGDVPELKQFATGLAPKVAAHLNMAKGLKP</sequence>